<dbReference type="GO" id="GO:0009092">
    <property type="term" value="P:homoserine metabolic process"/>
    <property type="evidence" value="ECO:0007669"/>
    <property type="project" value="TreeGrafter"/>
</dbReference>
<dbReference type="STRING" id="573321.SAMN04488505_103315"/>
<keyword evidence="6" id="KW-1185">Reference proteome</keyword>
<feature type="domain" description="AB hydrolase-1" evidence="4">
    <location>
        <begin position="68"/>
        <end position="306"/>
    </location>
</feature>
<dbReference type="Proteomes" id="UP000198984">
    <property type="component" value="Unassembled WGS sequence"/>
</dbReference>
<gene>
    <name evidence="5" type="ORF">SAMN04488505_103315</name>
</gene>
<dbReference type="Pfam" id="PF00561">
    <property type="entry name" value="Abhydrolase_1"/>
    <property type="match status" value="1"/>
</dbReference>
<dbReference type="AlphaFoldDB" id="A0A1H7VFA3"/>
<dbReference type="OrthoDB" id="9800754at2"/>
<dbReference type="InterPro" id="IPR008220">
    <property type="entry name" value="HAT_MetX-like"/>
</dbReference>
<keyword evidence="3" id="KW-0732">Signal</keyword>
<dbReference type="InterPro" id="IPR000073">
    <property type="entry name" value="AB_hydrolase_1"/>
</dbReference>
<feature type="active site" evidence="2">
    <location>
        <position position="301"/>
    </location>
</feature>
<accession>A0A1H7VFA3</accession>
<organism evidence="5 6">
    <name type="scientific">Chitinophaga rupis</name>
    <dbReference type="NCBI Taxonomy" id="573321"/>
    <lineage>
        <taxon>Bacteria</taxon>
        <taxon>Pseudomonadati</taxon>
        <taxon>Bacteroidota</taxon>
        <taxon>Chitinophagia</taxon>
        <taxon>Chitinophagales</taxon>
        <taxon>Chitinophagaceae</taxon>
        <taxon>Chitinophaga</taxon>
    </lineage>
</organism>
<sequence>MQYTSLLAALLCVTLSVNAQHNYPTPTQGTYLTRNFIFESGEQLDSLRLHYYTLGAPQKDPNGVVKNAVLILHGTSSAAHNFLSPQFAGQLFGPGQLLDATKYFIILADGIGHGKSSRPSDGLRMQFPKYTYNDMVKAQHLLLTQHLGVNHLRLILGTSMGAMHAWVWGYTWPGFADALMPLASAPAEIAGRNRIMRKMAIDLIEMDPAWNHGNYTSQPVMGLAGATSSFFFMNSSPLHLQESAPTREQADAMAAKIREGNLHSLDANDVIYALEASRNYNPAPYLSKIKATVFAVNSADDEINPPELGIMEREIKKVAKGRYILLPLTARTSGHGTNSMPAIWNNYLQELLRLTQQ</sequence>
<name>A0A1H7VFA3_9BACT</name>
<dbReference type="GO" id="GO:0009086">
    <property type="term" value="P:methionine biosynthetic process"/>
    <property type="evidence" value="ECO:0007669"/>
    <property type="project" value="TreeGrafter"/>
</dbReference>
<evidence type="ECO:0000256" key="1">
    <source>
        <dbReference type="ARBA" id="ARBA00022679"/>
    </source>
</evidence>
<dbReference type="PANTHER" id="PTHR32268:SF11">
    <property type="entry name" value="HOMOSERINE O-ACETYLTRANSFERASE"/>
    <property type="match status" value="1"/>
</dbReference>
<evidence type="ECO:0000256" key="2">
    <source>
        <dbReference type="PIRSR" id="PIRSR000443-1"/>
    </source>
</evidence>
<proteinExistence type="predicted"/>
<dbReference type="RefSeq" id="WP_089912883.1">
    <property type="nucleotide sequence ID" value="NZ_FOBB01000003.1"/>
</dbReference>
<dbReference type="PANTHER" id="PTHR32268">
    <property type="entry name" value="HOMOSERINE O-ACETYLTRANSFERASE"/>
    <property type="match status" value="1"/>
</dbReference>
<dbReference type="PIRSF" id="PIRSF000443">
    <property type="entry name" value="Homoser_Ac_trans"/>
    <property type="match status" value="1"/>
</dbReference>
<evidence type="ECO:0000256" key="3">
    <source>
        <dbReference type="SAM" id="SignalP"/>
    </source>
</evidence>
<feature type="active site" description="Nucleophile" evidence="2">
    <location>
        <position position="159"/>
    </location>
</feature>
<protein>
    <submittedName>
        <fullName evidence="5">Homoserine O-acetyltransferase</fullName>
    </submittedName>
</protein>
<evidence type="ECO:0000313" key="6">
    <source>
        <dbReference type="Proteomes" id="UP000198984"/>
    </source>
</evidence>
<keyword evidence="1 5" id="KW-0808">Transferase</keyword>
<dbReference type="SUPFAM" id="SSF53474">
    <property type="entry name" value="alpha/beta-Hydrolases"/>
    <property type="match status" value="1"/>
</dbReference>
<evidence type="ECO:0000259" key="4">
    <source>
        <dbReference type="Pfam" id="PF00561"/>
    </source>
</evidence>
<feature type="signal peptide" evidence="3">
    <location>
        <begin position="1"/>
        <end position="19"/>
    </location>
</feature>
<dbReference type="NCBIfam" id="NF005071">
    <property type="entry name" value="PRK06489.1"/>
    <property type="match status" value="1"/>
</dbReference>
<dbReference type="GO" id="GO:0004414">
    <property type="term" value="F:homoserine O-acetyltransferase activity"/>
    <property type="evidence" value="ECO:0007669"/>
    <property type="project" value="TreeGrafter"/>
</dbReference>
<feature type="active site" evidence="2">
    <location>
        <position position="335"/>
    </location>
</feature>
<dbReference type="Gene3D" id="3.40.50.1820">
    <property type="entry name" value="alpha/beta hydrolase"/>
    <property type="match status" value="1"/>
</dbReference>
<evidence type="ECO:0000313" key="5">
    <source>
        <dbReference type="EMBL" id="SEM07942.1"/>
    </source>
</evidence>
<feature type="chain" id="PRO_5011794721" evidence="3">
    <location>
        <begin position="20"/>
        <end position="357"/>
    </location>
</feature>
<dbReference type="InterPro" id="IPR029058">
    <property type="entry name" value="AB_hydrolase_fold"/>
</dbReference>
<reference evidence="5 6" key="1">
    <citation type="submission" date="2016-10" db="EMBL/GenBank/DDBJ databases">
        <authorList>
            <person name="de Groot N.N."/>
        </authorList>
    </citation>
    <scope>NUCLEOTIDE SEQUENCE [LARGE SCALE GENOMIC DNA]</scope>
    <source>
        <strain evidence="5 6">DSM 21039</strain>
    </source>
</reference>
<dbReference type="EMBL" id="FOBB01000003">
    <property type="protein sequence ID" value="SEM07942.1"/>
    <property type="molecule type" value="Genomic_DNA"/>
</dbReference>